<proteinExistence type="predicted"/>
<evidence type="ECO:0000313" key="2">
    <source>
        <dbReference type="EMBL" id="GFG56518.1"/>
    </source>
</evidence>
<dbReference type="Proteomes" id="UP000465241">
    <property type="component" value="Unassembled WGS sequence"/>
</dbReference>
<protein>
    <submittedName>
        <fullName evidence="2">Uncharacterized protein</fullName>
    </submittedName>
</protein>
<name>A0A7I9WGS9_9MYCO</name>
<accession>A0A7I9WGS9</accession>
<dbReference type="AlphaFoldDB" id="A0A7I9WGS9"/>
<keyword evidence="3" id="KW-1185">Reference proteome</keyword>
<comment type="caution">
    <text evidence="2">The sequence shown here is derived from an EMBL/GenBank/DDBJ whole genome shotgun (WGS) entry which is preliminary data.</text>
</comment>
<reference evidence="2 3" key="1">
    <citation type="journal article" date="2019" name="Emerg. Microbes Infect.">
        <title>Comprehensive subspecies identification of 175 nontuberculous mycobacteria species based on 7547 genomic profiles.</title>
        <authorList>
            <person name="Matsumoto Y."/>
            <person name="Kinjo T."/>
            <person name="Motooka D."/>
            <person name="Nabeya D."/>
            <person name="Jung N."/>
            <person name="Uechi K."/>
            <person name="Horii T."/>
            <person name="Iida T."/>
            <person name="Fujita J."/>
            <person name="Nakamura S."/>
        </authorList>
    </citation>
    <scope>NUCLEOTIDE SEQUENCE [LARGE SCALE GENOMIC DNA]</scope>
    <source>
        <strain evidence="2 3">JCM 13392</strain>
    </source>
</reference>
<evidence type="ECO:0000313" key="3">
    <source>
        <dbReference type="Proteomes" id="UP000465241"/>
    </source>
</evidence>
<dbReference type="EMBL" id="BLKT01000003">
    <property type="protein sequence ID" value="GFG56518.1"/>
    <property type="molecule type" value="Genomic_DNA"/>
</dbReference>
<evidence type="ECO:0000256" key="1">
    <source>
        <dbReference type="SAM" id="MobiDB-lite"/>
    </source>
</evidence>
<gene>
    <name evidence="2" type="ORF">MMUR_06540</name>
</gene>
<organism evidence="2 3">
    <name type="scientific">Mycolicibacterium murale</name>
    <dbReference type="NCBI Taxonomy" id="182220"/>
    <lineage>
        <taxon>Bacteria</taxon>
        <taxon>Bacillati</taxon>
        <taxon>Actinomycetota</taxon>
        <taxon>Actinomycetes</taxon>
        <taxon>Mycobacteriales</taxon>
        <taxon>Mycobacteriaceae</taxon>
        <taxon>Mycolicibacterium</taxon>
    </lineage>
</organism>
<feature type="region of interest" description="Disordered" evidence="1">
    <location>
        <begin position="1"/>
        <end position="21"/>
    </location>
</feature>
<sequence>MLAEALVSPRWPNATPSTPRRRSRHWICYHGALLALAAAALLLGGCSPPPSRAEALASVEINDEPLALPDTQLVICRRTANEQSLFFWTGAIVTAPRRPLDRRRFDSVEVQFDDQPLTPTAVTFQFSHHGEHIGGQWPGTAGGDATVMLTSPVPGHYLLTATMPQLDPQLAGLVFLRIEFVC</sequence>